<evidence type="ECO:0000256" key="2">
    <source>
        <dbReference type="ARBA" id="ARBA00022723"/>
    </source>
</evidence>
<evidence type="ECO:0000256" key="8">
    <source>
        <dbReference type="ARBA" id="ARBA00077720"/>
    </source>
</evidence>
<evidence type="ECO:0000256" key="9">
    <source>
        <dbReference type="ARBA" id="ARBA00083888"/>
    </source>
</evidence>
<evidence type="ECO:0000256" key="1">
    <source>
        <dbReference type="ARBA" id="ARBA00004123"/>
    </source>
</evidence>
<organism evidence="12 13">
    <name type="scientific">Cloeon dipterum</name>
    <dbReference type="NCBI Taxonomy" id="197152"/>
    <lineage>
        <taxon>Eukaryota</taxon>
        <taxon>Metazoa</taxon>
        <taxon>Ecdysozoa</taxon>
        <taxon>Arthropoda</taxon>
        <taxon>Hexapoda</taxon>
        <taxon>Insecta</taxon>
        <taxon>Pterygota</taxon>
        <taxon>Palaeoptera</taxon>
        <taxon>Ephemeroptera</taxon>
        <taxon>Pisciforma</taxon>
        <taxon>Baetidae</taxon>
        <taxon>Cloeon</taxon>
    </lineage>
</organism>
<sequence length="327" mass="37774">MDEQACPRCKTTKYRNPSLKLMVNVCGHALCDSCVDLLFLKGSGSCPDCGVPLRRSNFRVQIFEDPFVEKEMDIRRRVMRDYNLKEEDFANLQDYNNYLEEVERIVYNLTNNIEIVSTNQSIDRFKRENKDLIAKNRIRSGREEIILEELLEEEKLLVESRKRAIAHEEMLEKKKKMRSKEALIDELMFSEQSAASIVETFKKRKLEEQEELERHREPSPPPLVAATQFSTGIKFSQRIPKDGFLPVPKADDTPLFKYEPLVLTRNGPSAPTWEEVTEKKYINHVRESSVGERAGGYLPQLACLRALEEAFDGLRTVAVARWTGQVA</sequence>
<dbReference type="PANTHER" id="PTHR12683:SF13">
    <property type="entry name" value="CDK-ACTIVATING KINASE ASSEMBLY FACTOR MAT1"/>
    <property type="match status" value="1"/>
</dbReference>
<evidence type="ECO:0000313" key="12">
    <source>
        <dbReference type="EMBL" id="CAB3379326.1"/>
    </source>
</evidence>
<dbReference type="InterPro" id="IPR004575">
    <property type="entry name" value="MAT1/Tfb3"/>
</dbReference>
<evidence type="ECO:0000313" key="13">
    <source>
        <dbReference type="Proteomes" id="UP000494165"/>
    </source>
</evidence>
<evidence type="ECO:0000256" key="4">
    <source>
        <dbReference type="ARBA" id="ARBA00022833"/>
    </source>
</evidence>
<dbReference type="PANTHER" id="PTHR12683">
    <property type="entry name" value="CDK-ACTIVATING KINASE ASSEMBLY FACTOR MAT1"/>
    <property type="match status" value="1"/>
</dbReference>
<dbReference type="InterPro" id="IPR001841">
    <property type="entry name" value="Znf_RING"/>
</dbReference>
<reference evidence="12 13" key="1">
    <citation type="submission" date="2020-04" db="EMBL/GenBank/DDBJ databases">
        <authorList>
            <person name="Alioto T."/>
            <person name="Alioto T."/>
            <person name="Gomez Garrido J."/>
        </authorList>
    </citation>
    <scope>NUCLEOTIDE SEQUENCE [LARGE SCALE GENOMIC DNA]</scope>
</reference>
<keyword evidence="4" id="KW-0862">Zinc</keyword>
<comment type="subcellular location">
    <subcellularLocation>
        <location evidence="1">Nucleus</location>
    </subcellularLocation>
</comment>
<dbReference type="AlphaFoldDB" id="A0A8S1DDQ9"/>
<dbReference type="SUPFAM" id="SSF57850">
    <property type="entry name" value="RING/U-box"/>
    <property type="match status" value="1"/>
</dbReference>
<dbReference type="InterPro" id="IPR017907">
    <property type="entry name" value="Znf_RING_CS"/>
</dbReference>
<dbReference type="GO" id="GO:0006357">
    <property type="term" value="P:regulation of transcription by RNA polymerase II"/>
    <property type="evidence" value="ECO:0007669"/>
    <property type="project" value="TreeGrafter"/>
</dbReference>
<gene>
    <name evidence="12" type="ORF">CLODIP_2_CD10406</name>
</gene>
<dbReference type="GO" id="GO:0061575">
    <property type="term" value="F:cyclin-dependent protein serine/threonine kinase activator activity"/>
    <property type="evidence" value="ECO:0007669"/>
    <property type="project" value="InterPro"/>
</dbReference>
<feature type="domain" description="RING-type" evidence="11">
    <location>
        <begin position="6"/>
        <end position="49"/>
    </location>
</feature>
<dbReference type="EMBL" id="CADEPI010000184">
    <property type="protein sequence ID" value="CAB3379326.1"/>
    <property type="molecule type" value="Genomic_DNA"/>
</dbReference>
<proteinExistence type="predicted"/>
<evidence type="ECO:0000256" key="10">
    <source>
        <dbReference type="PROSITE-ProRule" id="PRU00175"/>
    </source>
</evidence>
<keyword evidence="2" id="KW-0479">Metal-binding</keyword>
<dbReference type="OrthoDB" id="5963at2759"/>
<dbReference type="FunFam" id="3.30.40.10:FF:000037">
    <property type="entry name" value="Cdk-activating kinase assembly factor MAT1, centre"/>
    <property type="match status" value="1"/>
</dbReference>
<dbReference type="Pfam" id="PF06391">
    <property type="entry name" value="MAT1"/>
    <property type="match status" value="1"/>
</dbReference>
<evidence type="ECO:0000256" key="6">
    <source>
        <dbReference type="ARBA" id="ARBA00074719"/>
    </source>
</evidence>
<dbReference type="InterPro" id="IPR057657">
    <property type="entry name" value="MAT1_CAK-anch"/>
</dbReference>
<dbReference type="CDD" id="cd16517">
    <property type="entry name" value="RING-HC_MAT1"/>
    <property type="match status" value="1"/>
</dbReference>
<dbReference type="GO" id="GO:0005675">
    <property type="term" value="C:transcription factor TFIIH holo complex"/>
    <property type="evidence" value="ECO:0007669"/>
    <property type="project" value="InterPro"/>
</dbReference>
<keyword evidence="13" id="KW-1185">Reference proteome</keyword>
<keyword evidence="5" id="KW-0539">Nucleus</keyword>
<dbReference type="PROSITE" id="PS50089">
    <property type="entry name" value="ZF_RING_2"/>
    <property type="match status" value="1"/>
</dbReference>
<name>A0A8S1DDQ9_9INSE</name>
<dbReference type="InterPro" id="IPR015877">
    <property type="entry name" value="MAT1_centre"/>
</dbReference>
<comment type="caution">
    <text evidence="12">The sequence shown here is derived from an EMBL/GenBank/DDBJ whole genome shotgun (WGS) entry which is preliminary data.</text>
</comment>
<dbReference type="Pfam" id="PF17121">
    <property type="entry name" value="zf-C3HC4_5"/>
    <property type="match status" value="1"/>
</dbReference>
<dbReference type="NCBIfam" id="TIGR00570">
    <property type="entry name" value="cdk7"/>
    <property type="match status" value="1"/>
</dbReference>
<dbReference type="GO" id="GO:0008270">
    <property type="term" value="F:zinc ion binding"/>
    <property type="evidence" value="ECO:0007669"/>
    <property type="project" value="UniProtKB-KW"/>
</dbReference>
<dbReference type="Pfam" id="PF25811">
    <property type="entry name" value="CAK-anch_MAT1"/>
    <property type="match status" value="1"/>
</dbReference>
<evidence type="ECO:0000256" key="3">
    <source>
        <dbReference type="ARBA" id="ARBA00022771"/>
    </source>
</evidence>
<protein>
    <recommendedName>
        <fullName evidence="6">CDK-activating kinase assembly factor MAT1</fullName>
    </recommendedName>
    <alternativeName>
        <fullName evidence="9">CDK7/cyclin-H assembly factor</fullName>
    </alternativeName>
    <alternativeName>
        <fullName evidence="7">Menage a trois</fullName>
    </alternativeName>
    <alternativeName>
        <fullName evidence="8">RING finger protein MAT1</fullName>
    </alternativeName>
</protein>
<dbReference type="InterPro" id="IPR013083">
    <property type="entry name" value="Znf_RING/FYVE/PHD"/>
</dbReference>
<keyword evidence="3 10" id="KW-0863">Zinc-finger</keyword>
<dbReference type="GO" id="GO:0006289">
    <property type="term" value="P:nucleotide-excision repair"/>
    <property type="evidence" value="ECO:0007669"/>
    <property type="project" value="InterPro"/>
</dbReference>
<dbReference type="Gene3D" id="3.30.40.10">
    <property type="entry name" value="Zinc/RING finger domain, C3HC4 (zinc finger)"/>
    <property type="match status" value="1"/>
</dbReference>
<evidence type="ECO:0000259" key="11">
    <source>
        <dbReference type="PROSITE" id="PS50089"/>
    </source>
</evidence>
<dbReference type="PROSITE" id="PS00518">
    <property type="entry name" value="ZF_RING_1"/>
    <property type="match status" value="1"/>
</dbReference>
<accession>A0A8S1DDQ9</accession>
<evidence type="ECO:0000256" key="7">
    <source>
        <dbReference type="ARBA" id="ARBA00077380"/>
    </source>
</evidence>
<dbReference type="Proteomes" id="UP000494165">
    <property type="component" value="Unassembled WGS sequence"/>
</dbReference>
<dbReference type="SMART" id="SM00184">
    <property type="entry name" value="RING"/>
    <property type="match status" value="1"/>
</dbReference>
<evidence type="ECO:0000256" key="5">
    <source>
        <dbReference type="ARBA" id="ARBA00023242"/>
    </source>
</evidence>